<feature type="compositionally biased region" description="Polar residues" evidence="1">
    <location>
        <begin position="15"/>
        <end position="24"/>
    </location>
</feature>
<reference evidence="2 3" key="1">
    <citation type="journal article" date="2019" name="Nat. Microbiol.">
        <title>Mediterranean grassland soil C-N compound turnover is dependent on rainfall and depth, and is mediated by genomically divergent microorganisms.</title>
        <authorList>
            <person name="Diamond S."/>
            <person name="Andeer P.F."/>
            <person name="Li Z."/>
            <person name="Crits-Christoph A."/>
            <person name="Burstein D."/>
            <person name="Anantharaman K."/>
            <person name="Lane K.R."/>
            <person name="Thomas B.C."/>
            <person name="Pan C."/>
            <person name="Northen T.R."/>
            <person name="Banfield J.F."/>
        </authorList>
    </citation>
    <scope>NUCLEOTIDE SEQUENCE [LARGE SCALE GENOMIC DNA]</scope>
    <source>
        <strain evidence="2">WS_3</strain>
    </source>
</reference>
<feature type="region of interest" description="Disordered" evidence="1">
    <location>
        <begin position="1"/>
        <end position="24"/>
    </location>
</feature>
<protein>
    <submittedName>
        <fullName evidence="2">Uncharacterized protein</fullName>
    </submittedName>
</protein>
<organism evidence="2 3">
    <name type="scientific">Eiseniibacteriota bacterium</name>
    <dbReference type="NCBI Taxonomy" id="2212470"/>
    <lineage>
        <taxon>Bacteria</taxon>
        <taxon>Candidatus Eiseniibacteriota</taxon>
    </lineage>
</organism>
<dbReference type="EMBL" id="VBOT01000083">
    <property type="protein sequence ID" value="TMQ51041.1"/>
    <property type="molecule type" value="Genomic_DNA"/>
</dbReference>
<accession>A0A538SI38</accession>
<evidence type="ECO:0000313" key="2">
    <source>
        <dbReference type="EMBL" id="TMQ51041.1"/>
    </source>
</evidence>
<evidence type="ECO:0000256" key="1">
    <source>
        <dbReference type="SAM" id="MobiDB-lite"/>
    </source>
</evidence>
<gene>
    <name evidence="2" type="ORF">E6K73_06820</name>
</gene>
<evidence type="ECO:0000313" key="3">
    <source>
        <dbReference type="Proteomes" id="UP000320184"/>
    </source>
</evidence>
<dbReference type="AlphaFoldDB" id="A0A538SI38"/>
<proteinExistence type="predicted"/>
<dbReference type="Proteomes" id="UP000320184">
    <property type="component" value="Unassembled WGS sequence"/>
</dbReference>
<comment type="caution">
    <text evidence="2">The sequence shown here is derived from an EMBL/GenBank/DDBJ whole genome shotgun (WGS) entry which is preliminary data.</text>
</comment>
<name>A0A538SI38_UNCEI</name>
<sequence>MPRIGPTDLNAIERSPTSPSSLTNKISEVLGNSLAARAKVESYNWETGEYRVVLQGTLDLEETKFQNP</sequence>